<dbReference type="PANTHER" id="PTHR12281">
    <property type="entry name" value="RP42 RELATED"/>
    <property type="match status" value="1"/>
</dbReference>
<proteinExistence type="predicted"/>
<dbReference type="AlphaFoldDB" id="A0A6U7ZYF9"/>
<dbReference type="EMBL" id="HBGA01058244">
    <property type="protein sequence ID" value="CAD9010343.1"/>
    <property type="molecule type" value="Transcribed_RNA"/>
</dbReference>
<dbReference type="Gene3D" id="1.10.238.10">
    <property type="entry name" value="EF-hand"/>
    <property type="match status" value="1"/>
</dbReference>
<accession>A0A6U7ZYF9</accession>
<comment type="function">
    <text evidence="1">Neddylation of cullins play an essential role in the regulation of SCF-type complexes activity.</text>
</comment>
<dbReference type="PROSITE" id="PS51229">
    <property type="entry name" value="DCUN1"/>
    <property type="match status" value="1"/>
</dbReference>
<dbReference type="GO" id="GO:0045116">
    <property type="term" value="P:protein neddylation"/>
    <property type="evidence" value="ECO:0007669"/>
    <property type="project" value="TreeGrafter"/>
</dbReference>
<reference evidence="3" key="1">
    <citation type="submission" date="2021-01" db="EMBL/GenBank/DDBJ databases">
        <authorList>
            <person name="Corre E."/>
            <person name="Pelletier E."/>
            <person name="Niang G."/>
            <person name="Scheremetjew M."/>
            <person name="Finn R."/>
            <person name="Kale V."/>
            <person name="Holt S."/>
            <person name="Cochrane G."/>
            <person name="Meng A."/>
            <person name="Brown T."/>
            <person name="Cohen L."/>
        </authorList>
    </citation>
    <scope>NUCLEOTIDE SEQUENCE</scope>
    <source>
        <strain evidence="3">NIES-381</strain>
    </source>
</reference>
<organism evidence="3">
    <name type="scientific">Eutreptiella gymnastica</name>
    <dbReference type="NCBI Taxonomy" id="73025"/>
    <lineage>
        <taxon>Eukaryota</taxon>
        <taxon>Discoba</taxon>
        <taxon>Euglenozoa</taxon>
        <taxon>Euglenida</taxon>
        <taxon>Spirocuta</taxon>
        <taxon>Euglenophyceae</taxon>
        <taxon>Eutreptiales</taxon>
        <taxon>Eutreptiaceae</taxon>
        <taxon>Eutreptiella</taxon>
    </lineage>
</organism>
<dbReference type="Pfam" id="PF03556">
    <property type="entry name" value="Cullin_binding"/>
    <property type="match status" value="1"/>
</dbReference>
<evidence type="ECO:0000256" key="1">
    <source>
        <dbReference type="RuleBase" id="RU410713"/>
    </source>
</evidence>
<dbReference type="GO" id="GO:0000151">
    <property type="term" value="C:ubiquitin ligase complex"/>
    <property type="evidence" value="ECO:0007669"/>
    <property type="project" value="TreeGrafter"/>
</dbReference>
<dbReference type="GO" id="GO:0097602">
    <property type="term" value="F:cullin family protein binding"/>
    <property type="evidence" value="ECO:0007669"/>
    <property type="project" value="TreeGrafter"/>
</dbReference>
<dbReference type="GO" id="GO:0032182">
    <property type="term" value="F:ubiquitin-like protein binding"/>
    <property type="evidence" value="ECO:0007669"/>
    <property type="project" value="TreeGrafter"/>
</dbReference>
<dbReference type="GO" id="GO:0031624">
    <property type="term" value="F:ubiquitin conjugating enzyme binding"/>
    <property type="evidence" value="ECO:0007669"/>
    <property type="project" value="TreeGrafter"/>
</dbReference>
<feature type="domain" description="DCUN1" evidence="2">
    <location>
        <begin position="38"/>
        <end position="233"/>
    </location>
</feature>
<sequence length="245" mass="28467">MMELDVQEDCEPAPKKQRFSMEVLHQEVDQIPVLHDSCDLGQINALFDHYAEGTGGSVGCEQCIAGDSLSRLAKDFGWPDDTNCTYFALCYCMGSKVPNVVTRAEWTRAFCMLRCDTVEKAKRRLLHYQLSLKRNRSVFLNYFNYVFNCINTRALKCIDIHLVQRALIAVVGTHSPFTFSFCHFLNETVYRGLNSDQWRNFLSFSLSIRVDFSNYDINDAWPSIYDEYVDWVRTKKVRIMPQDME</sequence>
<dbReference type="InterPro" id="IPR005176">
    <property type="entry name" value="PONY_dom"/>
</dbReference>
<dbReference type="InterPro" id="IPR014764">
    <property type="entry name" value="DCN-prot"/>
</dbReference>
<evidence type="ECO:0000313" key="3">
    <source>
        <dbReference type="EMBL" id="CAD9010343.1"/>
    </source>
</evidence>
<gene>
    <name evidence="3" type="ORF">EGYM00392_LOCUS21440</name>
    <name evidence="4" type="ORF">EGYM00392_LOCUS21441</name>
</gene>
<evidence type="ECO:0000313" key="4">
    <source>
        <dbReference type="EMBL" id="CAD9010344.1"/>
    </source>
</evidence>
<dbReference type="EMBL" id="HBGA01058245">
    <property type="protein sequence ID" value="CAD9010344.1"/>
    <property type="molecule type" value="Transcribed_RNA"/>
</dbReference>
<dbReference type="Gene3D" id="1.10.238.200">
    <property type="entry name" value="Cullin, PONY binding domain"/>
    <property type="match status" value="1"/>
</dbReference>
<name>A0A6U7ZYF9_9EUGL</name>
<dbReference type="InterPro" id="IPR042460">
    <property type="entry name" value="DCN1-like_PONY"/>
</dbReference>
<protein>
    <recommendedName>
        <fullName evidence="1">Defective in cullin neddylation protein</fullName>
    </recommendedName>
</protein>
<dbReference type="PANTHER" id="PTHR12281:SF12">
    <property type="entry name" value="DEFECTIVE IN CULLIN NEDDYLATION PROTEIN"/>
    <property type="match status" value="1"/>
</dbReference>
<evidence type="ECO:0000259" key="2">
    <source>
        <dbReference type="PROSITE" id="PS51229"/>
    </source>
</evidence>